<evidence type="ECO:0000313" key="1">
    <source>
        <dbReference type="EMBL" id="PHN02970.1"/>
    </source>
</evidence>
<dbReference type="RefSeq" id="WP_099153685.1">
    <property type="nucleotide sequence ID" value="NZ_PDUD01000035.1"/>
</dbReference>
<accession>A0A2D0N3K1</accession>
<reference evidence="1 2" key="1">
    <citation type="submission" date="2017-10" db="EMBL/GenBank/DDBJ databases">
        <title>The draft genome sequence of Lewinella nigricans NBRC 102662.</title>
        <authorList>
            <person name="Wang K."/>
        </authorList>
    </citation>
    <scope>NUCLEOTIDE SEQUENCE [LARGE SCALE GENOMIC DNA]</scope>
    <source>
        <strain evidence="1 2">NBRC 102662</strain>
    </source>
</reference>
<dbReference type="Proteomes" id="UP000223913">
    <property type="component" value="Unassembled WGS sequence"/>
</dbReference>
<gene>
    <name evidence="1" type="ORF">CRP01_29635</name>
</gene>
<evidence type="ECO:0000313" key="2">
    <source>
        <dbReference type="Proteomes" id="UP000223913"/>
    </source>
</evidence>
<sequence length="423" mass="48912">MKKCLFIKVLTLIICSTGLPGCRAQQYLPPARPHALSLRQMFGVTGGTNWDSEIKKDSFPGRIFANARMFYLQEKDFEDRQPADFQPAAFQEGARWGGFSENYYRTKNWKERIPYVIHSWETVGKWPDKWYTCDEWGDLESTVYTYTQEYLATFCPRDRRRECLVDLLEIGNEPWGEATPGPECFEQLLRTVIRAGDDYYGGRWRLQLSAPAFQNSKPDSRINDHIDQMLPRSTLDKLAAISGHFYAFEKGTHDINQAPESPNGRFLEFTDLVAWRDSVAPHLDLNITETGWNSETIGENAQAAYLLRALLLSARYGVNRLIFYELYDQPHVPIYSSCGLIDARKRPKKSYFLIRDFLDRYGAYRFQEVISEKDVYIFSLSDGANLLYLAWQAGPFRAEVSEVSFRGQRLQLNGMPQVIKLDR</sequence>
<name>A0A2D0N3K1_FLAN2</name>
<keyword evidence="2" id="KW-1185">Reference proteome</keyword>
<dbReference type="Gene3D" id="3.20.20.80">
    <property type="entry name" value="Glycosidases"/>
    <property type="match status" value="1"/>
</dbReference>
<dbReference type="SUPFAM" id="SSF51445">
    <property type="entry name" value="(Trans)glycosidases"/>
    <property type="match status" value="1"/>
</dbReference>
<protein>
    <submittedName>
        <fullName evidence="1">Uncharacterized protein</fullName>
    </submittedName>
</protein>
<dbReference type="EMBL" id="PDUD01000035">
    <property type="protein sequence ID" value="PHN02970.1"/>
    <property type="molecule type" value="Genomic_DNA"/>
</dbReference>
<organism evidence="1 2">
    <name type="scientific">Flavilitoribacter nigricans (strain ATCC 23147 / DSM 23189 / NBRC 102662 / NCIMB 1420 / SS-2)</name>
    <name type="common">Lewinella nigricans</name>
    <dbReference type="NCBI Taxonomy" id="1122177"/>
    <lineage>
        <taxon>Bacteria</taxon>
        <taxon>Pseudomonadati</taxon>
        <taxon>Bacteroidota</taxon>
        <taxon>Saprospiria</taxon>
        <taxon>Saprospirales</taxon>
        <taxon>Lewinellaceae</taxon>
        <taxon>Flavilitoribacter</taxon>
    </lineage>
</organism>
<comment type="caution">
    <text evidence="1">The sequence shown here is derived from an EMBL/GenBank/DDBJ whole genome shotgun (WGS) entry which is preliminary data.</text>
</comment>
<proteinExistence type="predicted"/>
<dbReference type="InterPro" id="IPR017853">
    <property type="entry name" value="GH"/>
</dbReference>
<dbReference type="AlphaFoldDB" id="A0A2D0N3K1"/>